<evidence type="ECO:0000256" key="4">
    <source>
        <dbReference type="ARBA" id="ARBA00022857"/>
    </source>
</evidence>
<dbReference type="SUPFAM" id="SSF53335">
    <property type="entry name" value="S-adenosyl-L-methionine-dependent methyltransferases"/>
    <property type="match status" value="1"/>
</dbReference>
<dbReference type="AlphaFoldDB" id="A0A834RQ84"/>
<gene>
    <name evidence="10" type="ORF">PtrM4_143150</name>
</gene>
<dbReference type="SUPFAM" id="SSF50129">
    <property type="entry name" value="GroES-like"/>
    <property type="match status" value="1"/>
</dbReference>
<dbReference type="InterPro" id="IPR036291">
    <property type="entry name" value="NAD(P)-bd_dom_sf"/>
</dbReference>
<evidence type="ECO:0000256" key="6">
    <source>
        <dbReference type="ARBA" id="ARBA00023315"/>
    </source>
</evidence>
<keyword evidence="6" id="KW-0012">Acyltransferase</keyword>
<dbReference type="InterPro" id="IPR020806">
    <property type="entry name" value="PKS_PP-bd"/>
</dbReference>
<dbReference type="InterPro" id="IPR057326">
    <property type="entry name" value="KR_dom"/>
</dbReference>
<dbReference type="GO" id="GO:0016746">
    <property type="term" value="F:acyltransferase activity"/>
    <property type="evidence" value="ECO:0007669"/>
    <property type="project" value="UniProtKB-KW"/>
</dbReference>
<evidence type="ECO:0000313" key="11">
    <source>
        <dbReference type="Proteomes" id="UP000245464"/>
    </source>
</evidence>
<dbReference type="KEGG" id="ptrr:6350147"/>
<accession>A0A834RQ84</accession>
<dbReference type="InterPro" id="IPR050444">
    <property type="entry name" value="Polyketide_Synthase"/>
</dbReference>
<dbReference type="GO" id="GO:0031177">
    <property type="term" value="F:phosphopantetheine binding"/>
    <property type="evidence" value="ECO:0007669"/>
    <property type="project" value="InterPro"/>
</dbReference>
<dbReference type="Pfam" id="PF08659">
    <property type="entry name" value="KR"/>
    <property type="match status" value="1"/>
</dbReference>
<dbReference type="Gene3D" id="1.10.1200.10">
    <property type="entry name" value="ACP-like"/>
    <property type="match status" value="1"/>
</dbReference>
<evidence type="ECO:0000259" key="7">
    <source>
        <dbReference type="SMART" id="SM00822"/>
    </source>
</evidence>
<keyword evidence="2" id="KW-0597">Phosphoprotein</keyword>
<evidence type="ECO:0000256" key="3">
    <source>
        <dbReference type="ARBA" id="ARBA00022679"/>
    </source>
</evidence>
<name>A0A834RQ84_9PLEO</name>
<dbReference type="InterPro" id="IPR011032">
    <property type="entry name" value="GroES-like_sf"/>
</dbReference>
<dbReference type="Pfam" id="PF23297">
    <property type="entry name" value="ACP_SdgA_C"/>
    <property type="match status" value="1"/>
</dbReference>
<dbReference type="InterPro" id="IPR013968">
    <property type="entry name" value="PKS_KR"/>
</dbReference>
<dbReference type="Pfam" id="PF08242">
    <property type="entry name" value="Methyltransf_12"/>
    <property type="match status" value="1"/>
</dbReference>
<dbReference type="GeneID" id="6350147"/>
<feature type="domain" description="Enoyl reductase (ER)" evidence="9">
    <location>
        <begin position="458"/>
        <end position="708"/>
    </location>
</feature>
<dbReference type="EMBL" id="NQIK02000008">
    <property type="protein sequence ID" value="KAF7567724.1"/>
    <property type="molecule type" value="Genomic_DNA"/>
</dbReference>
<dbReference type="InterPro" id="IPR013217">
    <property type="entry name" value="Methyltransf_12"/>
</dbReference>
<dbReference type="InterPro" id="IPR029063">
    <property type="entry name" value="SAM-dependent_MTases_sf"/>
</dbReference>
<evidence type="ECO:0000256" key="1">
    <source>
        <dbReference type="ARBA" id="ARBA00022450"/>
    </source>
</evidence>
<dbReference type="Gene3D" id="3.90.180.10">
    <property type="entry name" value="Medium-chain alcohol dehydrogenases, catalytic domain"/>
    <property type="match status" value="1"/>
</dbReference>
<feature type="domain" description="Polyketide synthase-like phosphopantetheine-binding" evidence="8">
    <location>
        <begin position="861"/>
        <end position="916"/>
    </location>
</feature>
<keyword evidence="3" id="KW-0808">Transferase</keyword>
<dbReference type="SMART" id="SM00829">
    <property type="entry name" value="PKS_ER"/>
    <property type="match status" value="1"/>
</dbReference>
<dbReference type="SMART" id="SM00822">
    <property type="entry name" value="PKS_KR"/>
    <property type="match status" value="1"/>
</dbReference>
<dbReference type="SMART" id="SM00823">
    <property type="entry name" value="PKS_PP"/>
    <property type="match status" value="1"/>
</dbReference>
<comment type="caution">
    <text evidence="10">The sequence shown here is derived from an EMBL/GenBank/DDBJ whole genome shotgun (WGS) entry which is preliminary data.</text>
</comment>
<feature type="domain" description="Ketoreductase" evidence="7">
    <location>
        <begin position="589"/>
        <end position="746"/>
    </location>
</feature>
<protein>
    <submittedName>
        <fullName evidence="10">Uncharacterized protein</fullName>
    </submittedName>
</protein>
<dbReference type="SUPFAM" id="SSF47336">
    <property type="entry name" value="ACP-like"/>
    <property type="match status" value="1"/>
</dbReference>
<evidence type="ECO:0000256" key="2">
    <source>
        <dbReference type="ARBA" id="ARBA00022553"/>
    </source>
</evidence>
<dbReference type="InterPro" id="IPR009081">
    <property type="entry name" value="PP-bd_ACP"/>
</dbReference>
<evidence type="ECO:0000259" key="8">
    <source>
        <dbReference type="SMART" id="SM00823"/>
    </source>
</evidence>
<dbReference type="InterPro" id="IPR013154">
    <property type="entry name" value="ADH-like_N"/>
</dbReference>
<evidence type="ECO:0000313" key="10">
    <source>
        <dbReference type="EMBL" id="KAF7567724.1"/>
    </source>
</evidence>
<dbReference type="Gene3D" id="3.40.50.720">
    <property type="entry name" value="NAD(P)-binding Rossmann-like Domain"/>
    <property type="match status" value="2"/>
</dbReference>
<evidence type="ECO:0000256" key="5">
    <source>
        <dbReference type="ARBA" id="ARBA00023268"/>
    </source>
</evidence>
<reference evidence="10 11" key="1">
    <citation type="journal article" date="2018" name="BMC Genomics">
        <title>Comparative genomics of the wheat fungal pathogen Pyrenophora tritici-repentis reveals chromosomal variations and genome plasticity.</title>
        <authorList>
            <person name="Moolhuijzen P."/>
            <person name="See P.T."/>
            <person name="Hane J.K."/>
            <person name="Shi G."/>
            <person name="Liu Z."/>
            <person name="Oliver R.P."/>
            <person name="Moffat C.S."/>
        </authorList>
    </citation>
    <scope>NUCLEOTIDE SEQUENCE [LARGE SCALE GENOMIC DNA]</scope>
    <source>
        <strain evidence="10">M4</strain>
    </source>
</reference>
<dbReference type="CDD" id="cd05195">
    <property type="entry name" value="enoyl_red"/>
    <property type="match status" value="1"/>
</dbReference>
<evidence type="ECO:0000259" key="9">
    <source>
        <dbReference type="SMART" id="SM00829"/>
    </source>
</evidence>
<keyword evidence="1" id="KW-0596">Phosphopantetheine</keyword>
<dbReference type="InterPro" id="IPR036736">
    <property type="entry name" value="ACP-like_sf"/>
</dbReference>
<dbReference type="InterPro" id="IPR020843">
    <property type="entry name" value="ER"/>
</dbReference>
<keyword evidence="4" id="KW-0521">NADP</keyword>
<dbReference type="Proteomes" id="UP000245464">
    <property type="component" value="Chromosome 8"/>
</dbReference>
<keyword evidence="5" id="KW-0511">Multifunctional enzyme</keyword>
<organism evidence="10 11">
    <name type="scientific">Pyrenophora tritici-repentis</name>
    <dbReference type="NCBI Taxonomy" id="45151"/>
    <lineage>
        <taxon>Eukaryota</taxon>
        <taxon>Fungi</taxon>
        <taxon>Dikarya</taxon>
        <taxon>Ascomycota</taxon>
        <taxon>Pezizomycotina</taxon>
        <taxon>Dothideomycetes</taxon>
        <taxon>Pleosporomycetidae</taxon>
        <taxon>Pleosporales</taxon>
        <taxon>Pleosporineae</taxon>
        <taxon>Pleosporaceae</taxon>
        <taxon>Pyrenophora</taxon>
    </lineage>
</organism>
<dbReference type="SUPFAM" id="SSF51735">
    <property type="entry name" value="NAD(P)-binding Rossmann-fold domains"/>
    <property type="match status" value="2"/>
</dbReference>
<dbReference type="Gene3D" id="3.40.50.150">
    <property type="entry name" value="Vaccinia Virus protein VP39"/>
    <property type="match status" value="1"/>
</dbReference>
<sequence>MASPRGELLVRIGENIIPIFKKEVNPLELMFGETNLMPRTYDQGFPGSIKPLLAKYLEALSFNRPNLRIMEVGAGTGSATEVILEVLGSRTTADLASIGRYHFTDLSGGFLERARKRFSKWSSLMEYDILDIERDPAAQGFQAESYDVVVATHVLHATADLQRTLANVRSLLKPGGKLLLIENMQPDLRCTPFAFGVLPGWWTSIEPDRALNPLIREDRWNEILGKSGFTSTNLILRDTEDNSAHEISVVVSTAMKSEFDAKTCGFESILAVCGSDTQLNSELVVSLVQRFHQHSVELQTCNYHNLRNMDLRNTLALVLLDLNSFDISNLTEALIWVSGDEQYNPKLSMPTGVIRTIRWERDLENINFSILRFRNPLPDIHLLSDKIVEFYCHNFDPRLGLERNGEFMFQNDSFWTNRLLHSKRVNDFLSTRFTQETHLQPLGHGLERPLKSMIRRPRQSASLEFIEDESQLLPVKPTEVKILVQACGLSSRDIMTVNGDAPGDSLGGQASGIITEVGVAVTSLKVGERVMFINPSSQNGTLQSTFRTPAGFVQKIPDDVDHVEAAAVPIAFCAAFHALHNIAKLAPKEKLLIHSAASSVGQAAIQLASLIGADIFATVSTTQMRELLINEYGVKEDHIFFSRDVLFEKGIMEITKGRGIDDSLFANMTYAQFNAAIKPKVQGSLNLIEALPRSIDFFICLSSAAAVVGNRGQANYVAANTFQDALAEHLVLTGLPGLSINLGSVLTVGWVAENQQNLPISAAFGTLSEEELLSVIEYHIDPRMKAAASVDTCHTVAGLRSSAYFVQRGLPPPAFMQFPFFSHLLPSAGVHNTDGEKEIDFPINDLLKTADSLQTAGDAVSKAIGWKLSRVMSIPTEDIDLDRSLTSYGVDSLVTVDFRTWIMKDMAAIVQASDILSEKK</sequence>
<dbReference type="Pfam" id="PF08240">
    <property type="entry name" value="ADH_N"/>
    <property type="match status" value="1"/>
</dbReference>
<proteinExistence type="predicted"/>
<dbReference type="GO" id="GO:0016491">
    <property type="term" value="F:oxidoreductase activity"/>
    <property type="evidence" value="ECO:0007669"/>
    <property type="project" value="InterPro"/>
</dbReference>
<dbReference type="RefSeq" id="XP_065960554.1">
    <property type="nucleotide sequence ID" value="XM_066109632.1"/>
</dbReference>
<dbReference type="PANTHER" id="PTHR45681">
    <property type="entry name" value="POLYKETIDE SYNTHASE 44-RELATED"/>
    <property type="match status" value="1"/>
</dbReference>
<dbReference type="PANTHER" id="PTHR45681:SF6">
    <property type="entry name" value="POLYKETIDE SYNTHASE 37"/>
    <property type="match status" value="1"/>
</dbReference>